<dbReference type="Pfam" id="PF07687">
    <property type="entry name" value="M20_dimer"/>
    <property type="match status" value="1"/>
</dbReference>
<dbReference type="PIRSF" id="PIRSF001235">
    <property type="entry name" value="Amidase_carbamoylase"/>
    <property type="match status" value="1"/>
</dbReference>
<dbReference type="InterPro" id="IPR010158">
    <property type="entry name" value="Amidase_Cbmase"/>
</dbReference>
<reference evidence="4 5" key="1">
    <citation type="submission" date="2013-02" db="EMBL/GenBank/DDBJ databases">
        <title>Genome sequence of Candida maltosa Xu316, a potential industrial strain for xylitol and ethanol production.</title>
        <authorList>
            <person name="Yu J."/>
            <person name="Wang Q."/>
            <person name="Geng X."/>
            <person name="Bao W."/>
            <person name="He P."/>
            <person name="Cai J."/>
        </authorList>
    </citation>
    <scope>NUCLEOTIDE SEQUENCE [LARGE SCALE GENOMIC DNA]</scope>
    <source>
        <strain evidence="5">Xu316</strain>
    </source>
</reference>
<dbReference type="InterPro" id="IPR036264">
    <property type="entry name" value="Bact_exopeptidase_dim_dom"/>
</dbReference>
<organism evidence="4 5">
    <name type="scientific">Candida maltosa (strain Xu316)</name>
    <name type="common">Yeast</name>
    <dbReference type="NCBI Taxonomy" id="1245528"/>
    <lineage>
        <taxon>Eukaryota</taxon>
        <taxon>Fungi</taxon>
        <taxon>Dikarya</taxon>
        <taxon>Ascomycota</taxon>
        <taxon>Saccharomycotina</taxon>
        <taxon>Pichiomycetes</taxon>
        <taxon>Debaryomycetaceae</taxon>
        <taxon>Candida/Lodderomyces clade</taxon>
        <taxon>Candida</taxon>
    </lineage>
</organism>
<keyword evidence="5" id="KW-1185">Reference proteome</keyword>
<dbReference type="GO" id="GO:0016813">
    <property type="term" value="F:hydrolase activity, acting on carbon-nitrogen (but not peptide) bonds, in linear amidines"/>
    <property type="evidence" value="ECO:0007669"/>
    <property type="project" value="InterPro"/>
</dbReference>
<evidence type="ECO:0000256" key="2">
    <source>
        <dbReference type="ARBA" id="ARBA00022801"/>
    </source>
</evidence>
<dbReference type="SUPFAM" id="SSF53187">
    <property type="entry name" value="Zn-dependent exopeptidases"/>
    <property type="match status" value="1"/>
</dbReference>
<dbReference type="Gene3D" id="3.30.70.360">
    <property type="match status" value="1"/>
</dbReference>
<accession>M3K262</accession>
<dbReference type="HOGENOM" id="CLU_024588_2_0_1"/>
<dbReference type="STRING" id="1245528.M3K262"/>
<dbReference type="PANTHER" id="PTHR32494:SF5">
    <property type="entry name" value="ALLANTOATE AMIDOHYDROLASE"/>
    <property type="match status" value="1"/>
</dbReference>
<evidence type="ECO:0000313" key="4">
    <source>
        <dbReference type="EMBL" id="EMG49365.1"/>
    </source>
</evidence>
<comment type="caution">
    <text evidence="4">The sequence shown here is derived from an EMBL/GenBank/DDBJ whole genome shotgun (WGS) entry which is preliminary data.</text>
</comment>
<dbReference type="InterPro" id="IPR011650">
    <property type="entry name" value="Peptidase_M20_dimer"/>
</dbReference>
<dbReference type="Pfam" id="PF01546">
    <property type="entry name" value="Peptidase_M20"/>
    <property type="match status" value="1"/>
</dbReference>
<name>M3K262_CANMX</name>
<dbReference type="Proteomes" id="UP000011777">
    <property type="component" value="Unassembled WGS sequence"/>
</dbReference>
<feature type="domain" description="Peptidase M20 dimerisation" evidence="3">
    <location>
        <begin position="228"/>
        <end position="321"/>
    </location>
</feature>
<sequence length="435" mass="47595">MTKLPIKPGRLIETIHSTAKWGAKGTWGPETTQTGVCRLSLSDLDKSVRDWFVSETTALGCNVKIDEMGNIFAIYPGKHNDRPPIGIGSHLDTQPNGGRYDGILGVLSALEVLRTMKENNYVPNYPIAAIDWTNEEGARFPISMVSSGVWAEKISLAEGLNLKSLDKVPVSIDDELKRIGYKGDVKASYKENPLAAHFELHIEQGPILENEKKKIGVVTGVQAFEWNLVTVTGRSSHAGTTPMNSRSDAILIASRIINMAVDIATNKKGVATVGTLELEPSSVNVIPNIVKFSLDVRHVSDEGLKEIMTEIKQKAEQIAHENINSKLAKPLTVDFKNLTVSPAINFNKTNVNTVRESALELFGEDGIREIVSGAGHDSCYTSSRVPTSMIFIPSKDGVSHTPEEYSTPEEVENGFKVLLNTVLKYDEMRANGLVE</sequence>
<gene>
    <name evidence="4" type="ORF">G210_5880</name>
</gene>
<dbReference type="Gene3D" id="3.40.630.10">
    <property type="entry name" value="Zn peptidases"/>
    <property type="match status" value="1"/>
</dbReference>
<keyword evidence="2" id="KW-0378">Hydrolase</keyword>
<dbReference type="OMA" id="CLQAYPG"/>
<comment type="similarity">
    <text evidence="1">Belongs to the peptidase M20A family.</text>
</comment>
<dbReference type="eggNOG" id="ENOG502QPR4">
    <property type="taxonomic scope" value="Eukaryota"/>
</dbReference>
<dbReference type="SUPFAM" id="SSF55031">
    <property type="entry name" value="Bacterial exopeptidase dimerisation domain"/>
    <property type="match status" value="1"/>
</dbReference>
<evidence type="ECO:0000313" key="5">
    <source>
        <dbReference type="Proteomes" id="UP000011777"/>
    </source>
</evidence>
<dbReference type="CDD" id="cd03884">
    <property type="entry name" value="M20_bAS"/>
    <property type="match status" value="1"/>
</dbReference>
<dbReference type="InterPro" id="IPR002933">
    <property type="entry name" value="Peptidase_M20"/>
</dbReference>
<proteinExistence type="inferred from homology"/>
<dbReference type="OrthoDB" id="4676at2759"/>
<dbReference type="AlphaFoldDB" id="M3K262"/>
<evidence type="ECO:0000256" key="1">
    <source>
        <dbReference type="ARBA" id="ARBA00006247"/>
    </source>
</evidence>
<dbReference type="EMBL" id="AOGT01000696">
    <property type="protein sequence ID" value="EMG49365.1"/>
    <property type="molecule type" value="Genomic_DNA"/>
</dbReference>
<dbReference type="NCBIfam" id="TIGR01879">
    <property type="entry name" value="hydantase"/>
    <property type="match status" value="1"/>
</dbReference>
<protein>
    <recommendedName>
        <fullName evidence="3">Peptidase M20 dimerisation domain-containing protein</fullName>
    </recommendedName>
</protein>
<dbReference type="PANTHER" id="PTHR32494">
    <property type="entry name" value="ALLANTOATE DEIMINASE-RELATED"/>
    <property type="match status" value="1"/>
</dbReference>
<evidence type="ECO:0000259" key="3">
    <source>
        <dbReference type="Pfam" id="PF07687"/>
    </source>
</evidence>